<gene>
    <name evidence="1" type="ORF">LCGC14_0223960</name>
</gene>
<protein>
    <submittedName>
        <fullName evidence="1">Uncharacterized protein</fullName>
    </submittedName>
</protein>
<dbReference type="EMBL" id="LAZR01000107">
    <property type="protein sequence ID" value="KKN90813.1"/>
    <property type="molecule type" value="Genomic_DNA"/>
</dbReference>
<name>A0A0F9XFZ7_9ZZZZ</name>
<comment type="caution">
    <text evidence="1">The sequence shown here is derived from an EMBL/GenBank/DDBJ whole genome shotgun (WGS) entry which is preliminary data.</text>
</comment>
<reference evidence="1" key="1">
    <citation type="journal article" date="2015" name="Nature">
        <title>Complex archaea that bridge the gap between prokaryotes and eukaryotes.</title>
        <authorList>
            <person name="Spang A."/>
            <person name="Saw J.H."/>
            <person name="Jorgensen S.L."/>
            <person name="Zaremba-Niedzwiedzka K."/>
            <person name="Martijn J."/>
            <person name="Lind A.E."/>
            <person name="van Eijk R."/>
            <person name="Schleper C."/>
            <person name="Guy L."/>
            <person name="Ettema T.J."/>
        </authorList>
    </citation>
    <scope>NUCLEOTIDE SEQUENCE</scope>
</reference>
<sequence length="567" mass="66464">MVEDVDRIPMKQNDEKYEDLIDKCLYGGMHNIGRGAACRMLAAECSKRMKTYSEKDREAYRETMINDAGIENYYLEYDTFQIKGSDEEYQKQYGFNLLYDPNVSVDEYVNKKLEHPLGICDIALFGVETQFSELIVEEYFQPISNDEDFRIIENLVFKDNIEYKYIPNPASIKKHFDNVLNDDERYKIAESLIHVIDIEDYYKKEVAAATERGEIISHNDLEMKLIDTIATKGFKAIYRKHYGNIAQYYEVNYPDVVEYMPDLINARGSLRISVRTDINNPLLPKNKYKIESTASTANTQSFKLIRNLQVDDGFSIDTYEQVLGLPVREFWNEIKDDKKDEVMQNALIEADNMGFGQQVKDELRNAKSFDDLKSKEVINAIKSGIINYYNKDEIVNLLGKRPPKYEWKRKKSLSCYHNQLGWTNYPQKVWERWVEIEEARDRGEITDGQAKELYKSMQHMKEMAKIQGTERTDLDSSEKRVSGTAFIKPSTYQPIRLRLYGSHKYINDIMNGTSPYTPIQEAAYWNTQVLDNIESAVDDWEWTQLRKNEIIHPEKYEDIPYTKMKDE</sequence>
<dbReference type="AlphaFoldDB" id="A0A0F9XFZ7"/>
<organism evidence="1">
    <name type="scientific">marine sediment metagenome</name>
    <dbReference type="NCBI Taxonomy" id="412755"/>
    <lineage>
        <taxon>unclassified sequences</taxon>
        <taxon>metagenomes</taxon>
        <taxon>ecological metagenomes</taxon>
    </lineage>
</organism>
<proteinExistence type="predicted"/>
<evidence type="ECO:0000313" key="1">
    <source>
        <dbReference type="EMBL" id="KKN90813.1"/>
    </source>
</evidence>
<accession>A0A0F9XFZ7</accession>